<dbReference type="PANTHER" id="PTHR23022:SF129">
    <property type="entry name" value="TRANSPOSABLE ELEMENT TC3 TRANSPOSASE"/>
    <property type="match status" value="1"/>
</dbReference>
<dbReference type="Pfam" id="PF11427">
    <property type="entry name" value="HTH_Tnp_Tc3_1"/>
    <property type="match status" value="1"/>
</dbReference>
<feature type="non-terminal residue" evidence="4">
    <location>
        <position position="246"/>
    </location>
</feature>
<dbReference type="SUPFAM" id="SSF46689">
    <property type="entry name" value="Homeodomain-like"/>
    <property type="match status" value="1"/>
</dbReference>
<dbReference type="Pfam" id="PF13358">
    <property type="entry name" value="DDE_3"/>
    <property type="match status" value="1"/>
</dbReference>
<feature type="domain" description="Tc1-like transposase DDE" evidence="3">
    <location>
        <begin position="73"/>
        <end position="222"/>
    </location>
</feature>
<dbReference type="Gene3D" id="3.30.420.10">
    <property type="entry name" value="Ribonuclease H-like superfamily/Ribonuclease H"/>
    <property type="match status" value="1"/>
</dbReference>
<dbReference type="AlphaFoldDB" id="A0A0B1RYA6"/>
<dbReference type="Gene3D" id="1.10.10.60">
    <property type="entry name" value="Homeodomain-like"/>
    <property type="match status" value="1"/>
</dbReference>
<gene>
    <name evidence="4" type="ORF">OESDEN_24193</name>
</gene>
<evidence type="ECO:0008006" key="6">
    <source>
        <dbReference type="Google" id="ProtNLM"/>
    </source>
</evidence>
<dbReference type="InterPro" id="IPR025898">
    <property type="entry name" value="Tc3_transposase_DNA-bd_dom"/>
</dbReference>
<dbReference type="PANTHER" id="PTHR23022">
    <property type="entry name" value="TRANSPOSABLE ELEMENT-RELATED"/>
    <property type="match status" value="1"/>
</dbReference>
<dbReference type="InterPro" id="IPR052338">
    <property type="entry name" value="Transposase_5"/>
</dbReference>
<dbReference type="Proteomes" id="UP000053660">
    <property type="component" value="Unassembled WGS sequence"/>
</dbReference>
<dbReference type="InterPro" id="IPR038717">
    <property type="entry name" value="Tc1-like_DDE_dom"/>
</dbReference>
<accession>A0A0B1RYA6</accession>
<dbReference type="InterPro" id="IPR036397">
    <property type="entry name" value="RNaseH_sf"/>
</dbReference>
<evidence type="ECO:0000259" key="3">
    <source>
        <dbReference type="Pfam" id="PF13358"/>
    </source>
</evidence>
<protein>
    <recommendedName>
        <fullName evidence="6">Tc1-like transposase DDE domain-containing protein</fullName>
    </recommendedName>
</protein>
<reference evidence="4 5" key="1">
    <citation type="submission" date="2014-03" db="EMBL/GenBank/DDBJ databases">
        <title>Draft genome of the hookworm Oesophagostomum dentatum.</title>
        <authorList>
            <person name="Mitreva M."/>
        </authorList>
    </citation>
    <scope>NUCLEOTIDE SEQUENCE [LARGE SCALE GENOMIC DNA]</scope>
    <source>
        <strain evidence="4 5">OD-Hann</strain>
    </source>
</reference>
<dbReference type="GO" id="GO:0005634">
    <property type="term" value="C:nucleus"/>
    <property type="evidence" value="ECO:0007669"/>
    <property type="project" value="UniProtKB-SubCell"/>
</dbReference>
<dbReference type="InterPro" id="IPR009057">
    <property type="entry name" value="Homeodomain-like_sf"/>
</dbReference>
<dbReference type="GO" id="GO:0003677">
    <property type="term" value="F:DNA binding"/>
    <property type="evidence" value="ECO:0007669"/>
    <property type="project" value="InterPro"/>
</dbReference>
<organism evidence="4 5">
    <name type="scientific">Oesophagostomum dentatum</name>
    <name type="common">Nodular worm</name>
    <dbReference type="NCBI Taxonomy" id="61180"/>
    <lineage>
        <taxon>Eukaryota</taxon>
        <taxon>Metazoa</taxon>
        <taxon>Ecdysozoa</taxon>
        <taxon>Nematoda</taxon>
        <taxon>Chromadorea</taxon>
        <taxon>Rhabditida</taxon>
        <taxon>Rhabditina</taxon>
        <taxon>Rhabditomorpha</taxon>
        <taxon>Strongyloidea</taxon>
        <taxon>Strongylidae</taxon>
        <taxon>Oesophagostomum</taxon>
    </lineage>
</organism>
<proteinExistence type="predicted"/>
<name>A0A0B1RYA6_OESDE</name>
<keyword evidence="5" id="KW-1185">Reference proteome</keyword>
<feature type="domain" description="Tc3 transposase DNA binding" evidence="2">
    <location>
        <begin position="3"/>
        <end position="49"/>
    </location>
</feature>
<comment type="subcellular location">
    <subcellularLocation>
        <location evidence="1">Nucleus</location>
    </subcellularLocation>
</comment>
<dbReference type="OrthoDB" id="106945at2759"/>
<evidence type="ECO:0000256" key="1">
    <source>
        <dbReference type="ARBA" id="ARBA00004123"/>
    </source>
</evidence>
<evidence type="ECO:0000313" key="5">
    <source>
        <dbReference type="Proteomes" id="UP000053660"/>
    </source>
</evidence>
<evidence type="ECO:0000259" key="2">
    <source>
        <dbReference type="Pfam" id="PF11427"/>
    </source>
</evidence>
<sequence length="246" mass="28204">MPRGTPLSLEEQSSASALSDAGISVKKIAAQLGRSRCVIAAYLRDPDHYNIRNAQGRPRKLSDRQQREIWRKVIWSDEKKFNLDGCDGQRSYWHDIRKEPIYFSRRNFGGGSLMIWGAFCGSRKVGLAFVSCRMDSTEYQEVLSSHLVPFLEEQSEQEYRFQQDNARIHVSRSTAAFLNERSIPVLDWPPCTPDLNPIENLWGILARKVYANNKQYRTINELRLTVVQAWDGIEPGILENLANSMP</sequence>
<evidence type="ECO:0000313" key="4">
    <source>
        <dbReference type="EMBL" id="KHJ76187.1"/>
    </source>
</evidence>
<dbReference type="EMBL" id="KN612005">
    <property type="protein sequence ID" value="KHJ76187.1"/>
    <property type="molecule type" value="Genomic_DNA"/>
</dbReference>